<dbReference type="EMBL" id="BPLR01007864">
    <property type="protein sequence ID" value="GIY20280.1"/>
    <property type="molecule type" value="Genomic_DNA"/>
</dbReference>
<gene>
    <name evidence="1" type="ORF">CEXT_659131</name>
</gene>
<name>A0AAV4RF28_CAEEX</name>
<proteinExistence type="predicted"/>
<sequence length="113" mass="12667">MSDEGQENLPKSRLSQKKVGEHCWKNRKLKALEYCLDVGNINLSAIRTIRVLRPLRAINRIPSMRIPSNAASRYASNAGERSTLVLFCVLHFWHSGGAVVGRPSTTTVLYRTS</sequence>
<dbReference type="Proteomes" id="UP001054945">
    <property type="component" value="Unassembled WGS sequence"/>
</dbReference>
<organism evidence="1 2">
    <name type="scientific">Caerostris extrusa</name>
    <name type="common">Bark spider</name>
    <name type="synonym">Caerostris bankana</name>
    <dbReference type="NCBI Taxonomy" id="172846"/>
    <lineage>
        <taxon>Eukaryota</taxon>
        <taxon>Metazoa</taxon>
        <taxon>Ecdysozoa</taxon>
        <taxon>Arthropoda</taxon>
        <taxon>Chelicerata</taxon>
        <taxon>Arachnida</taxon>
        <taxon>Araneae</taxon>
        <taxon>Araneomorphae</taxon>
        <taxon>Entelegynae</taxon>
        <taxon>Araneoidea</taxon>
        <taxon>Araneidae</taxon>
        <taxon>Caerostris</taxon>
    </lineage>
</organism>
<reference evidence="1 2" key="1">
    <citation type="submission" date="2021-06" db="EMBL/GenBank/DDBJ databases">
        <title>Caerostris extrusa draft genome.</title>
        <authorList>
            <person name="Kono N."/>
            <person name="Arakawa K."/>
        </authorList>
    </citation>
    <scope>NUCLEOTIDE SEQUENCE [LARGE SCALE GENOMIC DNA]</scope>
</reference>
<comment type="caution">
    <text evidence="1">The sequence shown here is derived from an EMBL/GenBank/DDBJ whole genome shotgun (WGS) entry which is preliminary data.</text>
</comment>
<dbReference type="AlphaFoldDB" id="A0AAV4RF28"/>
<evidence type="ECO:0000313" key="2">
    <source>
        <dbReference type="Proteomes" id="UP001054945"/>
    </source>
</evidence>
<protein>
    <submittedName>
        <fullName evidence="1">Uncharacterized protein</fullName>
    </submittedName>
</protein>
<accession>A0AAV4RF28</accession>
<keyword evidence="2" id="KW-1185">Reference proteome</keyword>
<evidence type="ECO:0000313" key="1">
    <source>
        <dbReference type="EMBL" id="GIY20280.1"/>
    </source>
</evidence>